<sequence length="128" mass="14476">MNLSPTPCLERVRRLEREGFIRGYRAELDPDLLGYGVICFIEVALDRTTPDVFDTFRDRILAMPEVMECHMITGGLDYLIKVRLADMADYRRFLGDGLVSLPGVKATHTYVVMEEVKAANLIPVDEPA</sequence>
<keyword evidence="4" id="KW-0804">Transcription</keyword>
<feature type="domain" description="HTH asnC-type" evidence="5">
    <location>
        <begin position="1"/>
        <end position="36"/>
    </location>
</feature>
<dbReference type="EMBL" id="ANHY01000005">
    <property type="protein sequence ID" value="EKV31746.1"/>
    <property type="molecule type" value="Genomic_DNA"/>
</dbReference>
<dbReference type="SUPFAM" id="SSF54909">
    <property type="entry name" value="Dimeric alpha+beta barrel"/>
    <property type="match status" value="1"/>
</dbReference>
<comment type="caution">
    <text evidence="6">The sequence shown here is derived from an EMBL/GenBank/DDBJ whole genome shotgun (WGS) entry which is preliminary data.</text>
</comment>
<dbReference type="InterPro" id="IPR036390">
    <property type="entry name" value="WH_DNA-bd_sf"/>
</dbReference>
<dbReference type="eggNOG" id="COG1522">
    <property type="taxonomic scope" value="Bacteria"/>
</dbReference>
<protein>
    <submittedName>
        <fullName evidence="6">Leucine-responsive regulatory protein</fullName>
    </submittedName>
</protein>
<dbReference type="PANTHER" id="PTHR30154">
    <property type="entry name" value="LEUCINE-RESPONSIVE REGULATORY PROTEIN"/>
    <property type="match status" value="1"/>
</dbReference>
<dbReference type="AlphaFoldDB" id="K9HU30"/>
<dbReference type="InterPro" id="IPR000485">
    <property type="entry name" value="AsnC-type_HTH_dom"/>
</dbReference>
<organism evidence="6 7">
    <name type="scientific">Caenispirillum salinarum AK4</name>
    <dbReference type="NCBI Taxonomy" id="1238182"/>
    <lineage>
        <taxon>Bacteria</taxon>
        <taxon>Pseudomonadati</taxon>
        <taxon>Pseudomonadota</taxon>
        <taxon>Alphaproteobacteria</taxon>
        <taxon>Rhodospirillales</taxon>
        <taxon>Novispirillaceae</taxon>
        <taxon>Caenispirillum</taxon>
    </lineage>
</organism>
<evidence type="ECO:0000313" key="7">
    <source>
        <dbReference type="Proteomes" id="UP000009881"/>
    </source>
</evidence>
<evidence type="ECO:0000313" key="6">
    <source>
        <dbReference type="EMBL" id="EKV31746.1"/>
    </source>
</evidence>
<dbReference type="Pfam" id="PF13412">
    <property type="entry name" value="HTH_24"/>
    <property type="match status" value="1"/>
</dbReference>
<dbReference type="Gene3D" id="3.30.70.920">
    <property type="match status" value="1"/>
</dbReference>
<dbReference type="Pfam" id="PF01037">
    <property type="entry name" value="AsnC_trans_reg"/>
    <property type="match status" value="1"/>
</dbReference>
<evidence type="ECO:0000256" key="4">
    <source>
        <dbReference type="ARBA" id="ARBA00023163"/>
    </source>
</evidence>
<dbReference type="Gene3D" id="1.10.10.10">
    <property type="entry name" value="Winged helix-like DNA-binding domain superfamily/Winged helix DNA-binding domain"/>
    <property type="match status" value="1"/>
</dbReference>
<dbReference type="PATRIC" id="fig|1238182.3.peg.1168"/>
<keyword evidence="7" id="KW-1185">Reference proteome</keyword>
<proteinExistence type="predicted"/>
<dbReference type="GO" id="GO:0005829">
    <property type="term" value="C:cytosol"/>
    <property type="evidence" value="ECO:0007669"/>
    <property type="project" value="TreeGrafter"/>
</dbReference>
<keyword evidence="1" id="KW-0805">Transcription regulation</keyword>
<keyword evidence="2" id="KW-0238">DNA-binding</keyword>
<reference evidence="6 7" key="1">
    <citation type="journal article" date="2013" name="Genome Announc.">
        <title>Draft Genome Sequence of an Alphaproteobacterium, Caenispirillum salinarum AK4(T), Isolated from a Solar Saltern.</title>
        <authorList>
            <person name="Khatri I."/>
            <person name="Singh A."/>
            <person name="Korpole S."/>
            <person name="Pinnaka A.K."/>
            <person name="Subramanian S."/>
        </authorList>
    </citation>
    <scope>NUCLEOTIDE SEQUENCE [LARGE SCALE GENOMIC DNA]</scope>
    <source>
        <strain evidence="6 7">AK4</strain>
    </source>
</reference>
<keyword evidence="3" id="KW-0010">Activator</keyword>
<dbReference type="InterPro" id="IPR019887">
    <property type="entry name" value="Tscrpt_reg_AsnC/Lrp_C"/>
</dbReference>
<gene>
    <name evidence="6" type="ORF">C882_3497</name>
</gene>
<dbReference type="GO" id="GO:0043200">
    <property type="term" value="P:response to amino acid"/>
    <property type="evidence" value="ECO:0007669"/>
    <property type="project" value="TreeGrafter"/>
</dbReference>
<evidence type="ECO:0000256" key="2">
    <source>
        <dbReference type="ARBA" id="ARBA00023125"/>
    </source>
</evidence>
<dbReference type="PROSITE" id="PS50956">
    <property type="entry name" value="HTH_ASNC_2"/>
    <property type="match status" value="1"/>
</dbReference>
<dbReference type="InterPro" id="IPR019888">
    <property type="entry name" value="Tscrpt_reg_AsnC-like"/>
</dbReference>
<dbReference type="InterPro" id="IPR036388">
    <property type="entry name" value="WH-like_DNA-bd_sf"/>
</dbReference>
<dbReference type="PANTHER" id="PTHR30154:SF0">
    <property type="entry name" value="LEUCINE-RESPONSIVE REGULATORY PROTEIN"/>
    <property type="match status" value="1"/>
</dbReference>
<dbReference type="SUPFAM" id="SSF46785">
    <property type="entry name" value="Winged helix' DNA-binding domain"/>
    <property type="match status" value="1"/>
</dbReference>
<name>K9HU30_9PROT</name>
<dbReference type="Proteomes" id="UP000009881">
    <property type="component" value="Unassembled WGS sequence"/>
</dbReference>
<dbReference type="STRING" id="1238182.C882_3497"/>
<dbReference type="GO" id="GO:0043565">
    <property type="term" value="F:sequence-specific DNA binding"/>
    <property type="evidence" value="ECO:0007669"/>
    <property type="project" value="InterPro"/>
</dbReference>
<evidence type="ECO:0000256" key="3">
    <source>
        <dbReference type="ARBA" id="ARBA00023159"/>
    </source>
</evidence>
<evidence type="ECO:0000259" key="5">
    <source>
        <dbReference type="PROSITE" id="PS50956"/>
    </source>
</evidence>
<accession>K9HU30</accession>
<evidence type="ECO:0000256" key="1">
    <source>
        <dbReference type="ARBA" id="ARBA00023015"/>
    </source>
</evidence>
<dbReference type="InterPro" id="IPR011008">
    <property type="entry name" value="Dimeric_a/b-barrel"/>
</dbReference>
<dbReference type="SMART" id="SM00344">
    <property type="entry name" value="HTH_ASNC"/>
    <property type="match status" value="1"/>
</dbReference>